<dbReference type="AlphaFoldDB" id="A0A0E9VLU7"/>
<reference evidence="1" key="1">
    <citation type="submission" date="2014-11" db="EMBL/GenBank/DDBJ databases">
        <authorList>
            <person name="Amaro Gonzalez C."/>
        </authorList>
    </citation>
    <scope>NUCLEOTIDE SEQUENCE</scope>
</reference>
<reference evidence="1" key="2">
    <citation type="journal article" date="2015" name="Fish Shellfish Immunol.">
        <title>Early steps in the European eel (Anguilla anguilla)-Vibrio vulnificus interaction in the gills: Role of the RtxA13 toxin.</title>
        <authorList>
            <person name="Callol A."/>
            <person name="Pajuelo D."/>
            <person name="Ebbesson L."/>
            <person name="Teles M."/>
            <person name="MacKenzie S."/>
            <person name="Amaro C."/>
        </authorList>
    </citation>
    <scope>NUCLEOTIDE SEQUENCE</scope>
</reference>
<accession>A0A0E9VLU7</accession>
<evidence type="ECO:0000313" key="1">
    <source>
        <dbReference type="EMBL" id="JAH78996.1"/>
    </source>
</evidence>
<organism evidence="1">
    <name type="scientific">Anguilla anguilla</name>
    <name type="common">European freshwater eel</name>
    <name type="synonym">Muraena anguilla</name>
    <dbReference type="NCBI Taxonomy" id="7936"/>
    <lineage>
        <taxon>Eukaryota</taxon>
        <taxon>Metazoa</taxon>
        <taxon>Chordata</taxon>
        <taxon>Craniata</taxon>
        <taxon>Vertebrata</taxon>
        <taxon>Euteleostomi</taxon>
        <taxon>Actinopterygii</taxon>
        <taxon>Neopterygii</taxon>
        <taxon>Teleostei</taxon>
        <taxon>Anguilliformes</taxon>
        <taxon>Anguillidae</taxon>
        <taxon>Anguilla</taxon>
    </lineage>
</organism>
<protein>
    <submittedName>
        <fullName evidence="1">Uncharacterized protein</fullName>
    </submittedName>
</protein>
<dbReference type="EMBL" id="GBXM01029581">
    <property type="protein sequence ID" value="JAH78996.1"/>
    <property type="molecule type" value="Transcribed_RNA"/>
</dbReference>
<sequence>MSFGPWIGMPGKSVILRFHNPSCSFSNPRETGQWPSW</sequence>
<proteinExistence type="predicted"/>
<name>A0A0E9VLU7_ANGAN</name>